<dbReference type="AlphaFoldDB" id="A0A1F4XJB2"/>
<organism evidence="1 2">
    <name type="scientific">Candidatus Abawacabacteria bacterium RIFCSPHIGHO2_01_FULL_46_8</name>
    <dbReference type="NCBI Taxonomy" id="1817815"/>
    <lineage>
        <taxon>Bacteria</taxon>
        <taxon>Candidatus Abawacaibacteriota</taxon>
    </lineage>
</organism>
<name>A0A1F4XJB2_9BACT</name>
<evidence type="ECO:0000313" key="2">
    <source>
        <dbReference type="Proteomes" id="UP000177521"/>
    </source>
</evidence>
<proteinExistence type="predicted"/>
<reference evidence="1 2" key="1">
    <citation type="journal article" date="2016" name="Nat. Commun.">
        <title>Thousands of microbial genomes shed light on interconnected biogeochemical processes in an aquifer system.</title>
        <authorList>
            <person name="Anantharaman K."/>
            <person name="Brown C.T."/>
            <person name="Hug L.A."/>
            <person name="Sharon I."/>
            <person name="Castelle C.J."/>
            <person name="Probst A.J."/>
            <person name="Thomas B.C."/>
            <person name="Singh A."/>
            <person name="Wilkins M.J."/>
            <person name="Karaoz U."/>
            <person name="Brodie E.L."/>
            <person name="Williams K.H."/>
            <person name="Hubbard S.S."/>
            <person name="Banfield J.F."/>
        </authorList>
    </citation>
    <scope>NUCLEOTIDE SEQUENCE [LARGE SCALE GENOMIC DNA]</scope>
</reference>
<dbReference type="Proteomes" id="UP000177521">
    <property type="component" value="Unassembled WGS sequence"/>
</dbReference>
<protein>
    <submittedName>
        <fullName evidence="1">Uncharacterized protein</fullName>
    </submittedName>
</protein>
<comment type="caution">
    <text evidence="1">The sequence shown here is derived from an EMBL/GenBank/DDBJ whole genome shotgun (WGS) entry which is preliminary data.</text>
</comment>
<accession>A0A1F4XJB2</accession>
<dbReference type="EMBL" id="MEWS01000048">
    <property type="protein sequence ID" value="OGC81203.1"/>
    <property type="molecule type" value="Genomic_DNA"/>
</dbReference>
<gene>
    <name evidence="1" type="ORF">A2788_00810</name>
</gene>
<sequence length="74" mass="8239">MLKTILTVFVAAKDLVEQEDFEIGSLKELAILQKIPRAKQIPADKEDDFTDLQDEIEAQIAKLSAAKLKIPTEA</sequence>
<evidence type="ECO:0000313" key="1">
    <source>
        <dbReference type="EMBL" id="OGC81203.1"/>
    </source>
</evidence>